<keyword evidence="4" id="KW-0410">Iron transport</keyword>
<evidence type="ECO:0000313" key="9">
    <source>
        <dbReference type="EMBL" id="RDK90820.1"/>
    </source>
</evidence>
<keyword evidence="3" id="KW-0813">Transport</keyword>
<feature type="signal peptide" evidence="7">
    <location>
        <begin position="1"/>
        <end position="30"/>
    </location>
</feature>
<reference evidence="9 10" key="1">
    <citation type="submission" date="2018-07" db="EMBL/GenBank/DDBJ databases">
        <title>Genomic Encyclopedia of Type Strains, Phase IV (KMG-IV): sequencing the most valuable type-strain genomes for metagenomic binning, comparative biology and taxonomic classification.</title>
        <authorList>
            <person name="Goeker M."/>
        </authorList>
    </citation>
    <scope>NUCLEOTIDE SEQUENCE [LARGE SCALE GENOMIC DNA]</scope>
    <source>
        <strain evidence="9 10">DSM 103736</strain>
    </source>
</reference>
<keyword evidence="10" id="KW-1185">Reference proteome</keyword>
<accession>A0A370QPX8</accession>
<evidence type="ECO:0000256" key="4">
    <source>
        <dbReference type="ARBA" id="ARBA00022496"/>
    </source>
</evidence>
<gene>
    <name evidence="9" type="ORF">C8D90_105100</name>
</gene>
<dbReference type="OrthoDB" id="6160519at2"/>
<evidence type="ECO:0000256" key="1">
    <source>
        <dbReference type="ARBA" id="ARBA00004196"/>
    </source>
</evidence>
<dbReference type="NCBIfam" id="NF007864">
    <property type="entry name" value="PRK10576.1"/>
    <property type="match status" value="1"/>
</dbReference>
<feature type="chain" id="PRO_5016818635" evidence="7">
    <location>
        <begin position="31"/>
        <end position="297"/>
    </location>
</feature>
<comment type="subcellular location">
    <subcellularLocation>
        <location evidence="1">Cell envelope</location>
    </subcellularLocation>
</comment>
<dbReference type="Gene3D" id="3.40.50.1980">
    <property type="entry name" value="Nitrogenase molybdenum iron protein domain"/>
    <property type="match status" value="2"/>
</dbReference>
<dbReference type="RefSeq" id="WP_115458645.1">
    <property type="nucleotide sequence ID" value="NZ_QRAP01000005.1"/>
</dbReference>
<dbReference type="CDD" id="cd01146">
    <property type="entry name" value="FhuD"/>
    <property type="match status" value="1"/>
</dbReference>
<evidence type="ECO:0000256" key="6">
    <source>
        <dbReference type="SAM" id="Coils"/>
    </source>
</evidence>
<dbReference type="EMBL" id="QRAP01000005">
    <property type="protein sequence ID" value="RDK90820.1"/>
    <property type="molecule type" value="Genomic_DNA"/>
</dbReference>
<organism evidence="9 10">
    <name type="scientific">Enterobacillus tribolii</name>
    <dbReference type="NCBI Taxonomy" id="1487935"/>
    <lineage>
        <taxon>Bacteria</taxon>
        <taxon>Pseudomonadati</taxon>
        <taxon>Pseudomonadota</taxon>
        <taxon>Gammaproteobacteria</taxon>
        <taxon>Enterobacterales</taxon>
        <taxon>Hafniaceae</taxon>
        <taxon>Enterobacillus</taxon>
    </lineage>
</organism>
<evidence type="ECO:0000313" key="10">
    <source>
        <dbReference type="Proteomes" id="UP000254848"/>
    </source>
</evidence>
<evidence type="ECO:0000256" key="2">
    <source>
        <dbReference type="ARBA" id="ARBA00008814"/>
    </source>
</evidence>
<dbReference type="SUPFAM" id="SSF53807">
    <property type="entry name" value="Helical backbone' metal receptor"/>
    <property type="match status" value="1"/>
</dbReference>
<evidence type="ECO:0000259" key="8">
    <source>
        <dbReference type="PROSITE" id="PS50983"/>
    </source>
</evidence>
<comment type="caution">
    <text evidence="9">The sequence shown here is derived from an EMBL/GenBank/DDBJ whole genome shotgun (WGS) entry which is preliminary data.</text>
</comment>
<sequence length="297" mass="32712">MNNDHPDYLRRRLLTALALTPLLPAWPAAAQTPDTARILSLEWLPTELLLALGVTPMGVADIRNYNLWVQAPALPASVRDLGTRTEPNMELVQQLNPSLLLYSNGFGTPPEMLGRIAPAQGFSFNDGSGHPLPLAMQSLRQLAATLGLENRAQAHLARVEQHLQQAHEQLRAWRAVPLLLFTLMNAGSALVLGRGSLFADVMARLELTNAWQGETNFWGSAVVSIEQLAAIDDAQGIFFSHGNEGLLRQVQQTPLWRALPFVRKRPVQVQPAVWFYGATLSAMRFCDLLGHALGERP</sequence>
<dbReference type="AlphaFoldDB" id="A0A370QPX8"/>
<keyword evidence="4" id="KW-0406">Ion transport</keyword>
<keyword evidence="4" id="KW-0408">Iron</keyword>
<dbReference type="GO" id="GO:1901678">
    <property type="term" value="P:iron coordination entity transport"/>
    <property type="evidence" value="ECO:0007669"/>
    <property type="project" value="UniProtKB-ARBA"/>
</dbReference>
<keyword evidence="6" id="KW-0175">Coiled coil</keyword>
<evidence type="ECO:0000256" key="5">
    <source>
        <dbReference type="ARBA" id="ARBA00022729"/>
    </source>
</evidence>
<dbReference type="InterPro" id="IPR051313">
    <property type="entry name" value="Bact_iron-sidero_bind"/>
</dbReference>
<dbReference type="PROSITE" id="PS50983">
    <property type="entry name" value="FE_B12_PBP"/>
    <property type="match status" value="1"/>
</dbReference>
<dbReference type="GO" id="GO:0030288">
    <property type="term" value="C:outer membrane-bounded periplasmic space"/>
    <property type="evidence" value="ECO:0007669"/>
    <property type="project" value="TreeGrafter"/>
</dbReference>
<dbReference type="PANTHER" id="PTHR30532">
    <property type="entry name" value="IRON III DICITRATE-BINDING PERIPLASMIC PROTEIN"/>
    <property type="match status" value="1"/>
</dbReference>
<dbReference type="PANTHER" id="PTHR30532:SF1">
    <property type="entry name" value="IRON(3+)-HYDROXAMATE-BINDING PROTEIN FHUD"/>
    <property type="match status" value="1"/>
</dbReference>
<evidence type="ECO:0000256" key="3">
    <source>
        <dbReference type="ARBA" id="ARBA00022448"/>
    </source>
</evidence>
<protein>
    <submittedName>
        <fullName evidence="9">Iron complex transport system substrate-binding protein</fullName>
    </submittedName>
</protein>
<comment type="similarity">
    <text evidence="2">Belongs to the bacterial solute-binding protein 8 family.</text>
</comment>
<name>A0A370QPX8_9GAMM</name>
<dbReference type="Proteomes" id="UP000254848">
    <property type="component" value="Unassembled WGS sequence"/>
</dbReference>
<dbReference type="Pfam" id="PF01497">
    <property type="entry name" value="Peripla_BP_2"/>
    <property type="match status" value="1"/>
</dbReference>
<feature type="domain" description="Fe/B12 periplasmic-binding" evidence="8">
    <location>
        <begin position="37"/>
        <end position="297"/>
    </location>
</feature>
<keyword evidence="5 7" id="KW-0732">Signal</keyword>
<feature type="coiled-coil region" evidence="6">
    <location>
        <begin position="149"/>
        <end position="176"/>
    </location>
</feature>
<dbReference type="InterPro" id="IPR002491">
    <property type="entry name" value="ABC_transptr_periplasmic_BD"/>
</dbReference>
<evidence type="ECO:0000256" key="7">
    <source>
        <dbReference type="SAM" id="SignalP"/>
    </source>
</evidence>
<dbReference type="PRINTS" id="PR01715">
    <property type="entry name" value="FERRIBNDNGPP"/>
</dbReference>
<proteinExistence type="inferred from homology"/>